<name>A0AAV4LMP4_BABCB</name>
<sequence>MAGLRLASCVVRQKAGAAGAGSPALRCLTVGAWAQATCARNGASAAETANSGIVRAQYCGSDPSGAAVAMGGAATCRVHLGGGLNCSVSSGNFHLSAAGIGTLCTASYRRFCTLNCKRPVSESRPVFTATQRRSVATAPKTDEPGTEWRRRVVGSQPLQNLKVGPYKRGKWFVSYKDDPGSFITNILILLVTGYSIFTMLPGESMSVRRQRKMRQLLLDNAQMTEADLLYIENYRLPEEDK</sequence>
<evidence type="ECO:0000256" key="1">
    <source>
        <dbReference type="SAM" id="Phobius"/>
    </source>
</evidence>
<organism evidence="2 3">
    <name type="scientific">Babesia caballi</name>
    <dbReference type="NCBI Taxonomy" id="5871"/>
    <lineage>
        <taxon>Eukaryota</taxon>
        <taxon>Sar</taxon>
        <taxon>Alveolata</taxon>
        <taxon>Apicomplexa</taxon>
        <taxon>Aconoidasida</taxon>
        <taxon>Piroplasmida</taxon>
        <taxon>Babesiidae</taxon>
        <taxon>Babesia</taxon>
    </lineage>
</organism>
<dbReference type="AlphaFoldDB" id="A0AAV4LMP4"/>
<accession>A0AAV4LMP4</accession>
<evidence type="ECO:0000313" key="3">
    <source>
        <dbReference type="Proteomes" id="UP001497744"/>
    </source>
</evidence>
<protein>
    <submittedName>
        <fullName evidence="2">Uncharacterized protein</fullName>
    </submittedName>
</protein>
<dbReference type="Proteomes" id="UP001497744">
    <property type="component" value="Unassembled WGS sequence"/>
</dbReference>
<feature type="transmembrane region" description="Helical" evidence="1">
    <location>
        <begin position="182"/>
        <end position="202"/>
    </location>
</feature>
<keyword evidence="1" id="KW-1133">Transmembrane helix</keyword>
<evidence type="ECO:0000313" key="2">
    <source>
        <dbReference type="EMBL" id="GIX61070.1"/>
    </source>
</evidence>
<dbReference type="EMBL" id="BPLF01000001">
    <property type="protein sequence ID" value="GIX61070.1"/>
    <property type="molecule type" value="Genomic_DNA"/>
</dbReference>
<dbReference type="RefSeq" id="XP_067713141.1">
    <property type="nucleotide sequence ID" value="XM_067857040.1"/>
</dbReference>
<proteinExistence type="predicted"/>
<keyword evidence="3" id="KW-1185">Reference proteome</keyword>
<keyword evidence="1" id="KW-0812">Transmembrane</keyword>
<reference evidence="2 3" key="1">
    <citation type="submission" date="2021-06" db="EMBL/GenBank/DDBJ databases">
        <title>Genome sequence of Babesia caballi.</title>
        <authorList>
            <person name="Yamagishi J."/>
            <person name="Kidaka T."/>
            <person name="Ochi A."/>
        </authorList>
    </citation>
    <scope>NUCLEOTIDE SEQUENCE [LARGE SCALE GENOMIC DNA]</scope>
    <source>
        <strain evidence="2">USDA-D6B2</strain>
    </source>
</reference>
<keyword evidence="1" id="KW-0472">Membrane</keyword>
<gene>
    <name evidence="2" type="ORF">BcabD6B2_05050</name>
</gene>
<dbReference type="GeneID" id="94192553"/>
<comment type="caution">
    <text evidence="2">The sequence shown here is derived from an EMBL/GenBank/DDBJ whole genome shotgun (WGS) entry which is preliminary data.</text>
</comment>